<evidence type="ECO:0000259" key="11">
    <source>
        <dbReference type="Pfam" id="PF02096"/>
    </source>
</evidence>
<dbReference type="GO" id="GO:0005886">
    <property type="term" value="C:plasma membrane"/>
    <property type="evidence" value="ECO:0007669"/>
    <property type="project" value="UniProtKB-SubCell"/>
</dbReference>
<evidence type="ECO:0000256" key="7">
    <source>
        <dbReference type="ARBA" id="ARBA00023136"/>
    </source>
</evidence>
<dbReference type="GO" id="GO:0015031">
    <property type="term" value="P:protein transport"/>
    <property type="evidence" value="ECO:0007669"/>
    <property type="project" value="UniProtKB-KW"/>
</dbReference>
<keyword evidence="6 10" id="KW-1133">Transmembrane helix</keyword>
<feature type="transmembrane region" description="Helical" evidence="10">
    <location>
        <begin position="196"/>
        <end position="220"/>
    </location>
</feature>
<feature type="domain" description="Membrane insertase YidC/Oxa/ALB C-terminal" evidence="11">
    <location>
        <begin position="29"/>
        <end position="234"/>
    </location>
</feature>
<keyword evidence="8" id="KW-0143">Chaperone</keyword>
<keyword evidence="4 9" id="KW-0812">Transmembrane</keyword>
<keyword evidence="7 10" id="KW-0472">Membrane</keyword>
<sequence>MSFIFNEIIYRPILNLLVLITNLVPGQDFGLSIVVLTVFIRLVFMPFSVKALRSQKLMSQLQPRIREIQEKYKNDRAAQAQATMALYQEYKINPLAGCLPLLVQLPILFALYRAFMNGLRPESLNLLYGFIENPGVIKNLSFGFLDLSKDAPWLAILSGAFQFLHSKLTVAHTPSAPSTAKTGPALDFSAMNKQMLYFFPILIIIIGWKLPAGLVLYWAVSTLFSIGEQYYIHKTVHKK</sequence>
<evidence type="ECO:0000313" key="12">
    <source>
        <dbReference type="EMBL" id="OGN13052.1"/>
    </source>
</evidence>
<evidence type="ECO:0000256" key="1">
    <source>
        <dbReference type="ARBA" id="ARBA00004651"/>
    </source>
</evidence>
<comment type="similarity">
    <text evidence="9">Belongs to the OXA1/ALB3/YidC family.</text>
</comment>
<dbReference type="CDD" id="cd20070">
    <property type="entry name" value="5TM_YidC_Alb3"/>
    <property type="match status" value="1"/>
</dbReference>
<dbReference type="AlphaFoldDB" id="A0A1F8FJ19"/>
<comment type="subcellular location">
    <subcellularLocation>
        <location evidence="1">Cell membrane</location>
        <topology evidence="1">Multi-pass membrane protein</topology>
    </subcellularLocation>
    <subcellularLocation>
        <location evidence="9">Membrane</location>
        <topology evidence="9">Multi-pass membrane protein</topology>
    </subcellularLocation>
</comment>
<dbReference type="NCBIfam" id="TIGR03592">
    <property type="entry name" value="yidC_oxa1_cterm"/>
    <property type="match status" value="1"/>
</dbReference>
<evidence type="ECO:0000256" key="2">
    <source>
        <dbReference type="ARBA" id="ARBA00022448"/>
    </source>
</evidence>
<evidence type="ECO:0000256" key="10">
    <source>
        <dbReference type="SAM" id="Phobius"/>
    </source>
</evidence>
<comment type="caution">
    <text evidence="12">The sequence shown here is derived from an EMBL/GenBank/DDBJ whole genome shotgun (WGS) entry which is preliminary data.</text>
</comment>
<dbReference type="InterPro" id="IPR001708">
    <property type="entry name" value="YidC/ALB3/OXA1/COX18"/>
</dbReference>
<keyword evidence="5" id="KW-0653">Protein transport</keyword>
<evidence type="ECO:0000256" key="9">
    <source>
        <dbReference type="RuleBase" id="RU003945"/>
    </source>
</evidence>
<dbReference type="PANTHER" id="PTHR12428:SF65">
    <property type="entry name" value="CYTOCHROME C OXIDASE ASSEMBLY PROTEIN COX18, MITOCHONDRIAL"/>
    <property type="match status" value="1"/>
</dbReference>
<protein>
    <recommendedName>
        <fullName evidence="11">Membrane insertase YidC/Oxa/ALB C-terminal domain-containing protein</fullName>
    </recommendedName>
</protein>
<keyword evidence="2" id="KW-0813">Transport</keyword>
<proteinExistence type="inferred from homology"/>
<evidence type="ECO:0000256" key="5">
    <source>
        <dbReference type="ARBA" id="ARBA00022927"/>
    </source>
</evidence>
<feature type="transmembrane region" description="Helical" evidence="10">
    <location>
        <begin position="29"/>
        <end position="49"/>
    </location>
</feature>
<dbReference type="Pfam" id="PF02096">
    <property type="entry name" value="60KD_IMP"/>
    <property type="match status" value="1"/>
</dbReference>
<dbReference type="InterPro" id="IPR047196">
    <property type="entry name" value="YidC_ALB_C"/>
</dbReference>
<accession>A0A1F8FJ19</accession>
<evidence type="ECO:0000256" key="4">
    <source>
        <dbReference type="ARBA" id="ARBA00022692"/>
    </source>
</evidence>
<dbReference type="EMBL" id="MGJT01000010">
    <property type="protein sequence ID" value="OGN13052.1"/>
    <property type="molecule type" value="Genomic_DNA"/>
</dbReference>
<evidence type="ECO:0000256" key="6">
    <source>
        <dbReference type="ARBA" id="ARBA00022989"/>
    </source>
</evidence>
<organism evidence="12 13">
    <name type="scientific">Candidatus Yanofskybacteria bacterium RIFCSPHIGHO2_02_FULL_43_15c</name>
    <dbReference type="NCBI Taxonomy" id="1802679"/>
    <lineage>
        <taxon>Bacteria</taxon>
        <taxon>Candidatus Yanofskyibacteriota</taxon>
    </lineage>
</organism>
<evidence type="ECO:0000256" key="8">
    <source>
        <dbReference type="ARBA" id="ARBA00023186"/>
    </source>
</evidence>
<keyword evidence="3" id="KW-1003">Cell membrane</keyword>
<dbReference type="Proteomes" id="UP000178197">
    <property type="component" value="Unassembled WGS sequence"/>
</dbReference>
<gene>
    <name evidence="12" type="ORF">A3C71_00350</name>
</gene>
<name>A0A1F8FJ19_9BACT</name>
<dbReference type="InterPro" id="IPR028055">
    <property type="entry name" value="YidC/Oxa/ALB_C"/>
</dbReference>
<feature type="transmembrane region" description="Helical" evidence="10">
    <location>
        <begin position="94"/>
        <end position="115"/>
    </location>
</feature>
<evidence type="ECO:0000313" key="13">
    <source>
        <dbReference type="Proteomes" id="UP000178197"/>
    </source>
</evidence>
<evidence type="ECO:0000256" key="3">
    <source>
        <dbReference type="ARBA" id="ARBA00022475"/>
    </source>
</evidence>
<reference evidence="12 13" key="1">
    <citation type="journal article" date="2016" name="Nat. Commun.">
        <title>Thousands of microbial genomes shed light on interconnected biogeochemical processes in an aquifer system.</title>
        <authorList>
            <person name="Anantharaman K."/>
            <person name="Brown C.T."/>
            <person name="Hug L.A."/>
            <person name="Sharon I."/>
            <person name="Castelle C.J."/>
            <person name="Probst A.J."/>
            <person name="Thomas B.C."/>
            <person name="Singh A."/>
            <person name="Wilkins M.J."/>
            <person name="Karaoz U."/>
            <person name="Brodie E.L."/>
            <person name="Williams K.H."/>
            <person name="Hubbard S.S."/>
            <person name="Banfield J.F."/>
        </authorList>
    </citation>
    <scope>NUCLEOTIDE SEQUENCE [LARGE SCALE GENOMIC DNA]</scope>
</reference>
<dbReference type="GO" id="GO:0051205">
    <property type="term" value="P:protein insertion into membrane"/>
    <property type="evidence" value="ECO:0007669"/>
    <property type="project" value="TreeGrafter"/>
</dbReference>
<dbReference type="PANTHER" id="PTHR12428">
    <property type="entry name" value="OXA1"/>
    <property type="match status" value="1"/>
</dbReference>
<dbReference type="GO" id="GO:0032977">
    <property type="term" value="F:membrane insertase activity"/>
    <property type="evidence" value="ECO:0007669"/>
    <property type="project" value="InterPro"/>
</dbReference>